<keyword evidence="1" id="KW-1133">Transmembrane helix</keyword>
<keyword evidence="4" id="KW-1185">Reference proteome</keyword>
<evidence type="ECO:0000256" key="1">
    <source>
        <dbReference type="SAM" id="Phobius"/>
    </source>
</evidence>
<feature type="domain" description="DUF7575" evidence="2">
    <location>
        <begin position="104"/>
        <end position="130"/>
    </location>
</feature>
<dbReference type="Pfam" id="PF24460">
    <property type="entry name" value="DUF7575"/>
    <property type="match status" value="1"/>
</dbReference>
<keyword evidence="1" id="KW-0472">Membrane</keyword>
<protein>
    <submittedName>
        <fullName evidence="3">Zinc ribbon domain-containing protein</fullName>
    </submittedName>
</protein>
<reference evidence="3 4" key="1">
    <citation type="journal article" date="2019" name="Int. J. Syst. Evol. Microbiol.">
        <title>The Global Catalogue of Microorganisms (GCM) 10K type strain sequencing project: providing services to taxonomists for standard genome sequencing and annotation.</title>
        <authorList>
            <consortium name="The Broad Institute Genomics Platform"/>
            <consortium name="The Broad Institute Genome Sequencing Center for Infectious Disease"/>
            <person name="Wu L."/>
            <person name="Ma J."/>
        </authorList>
    </citation>
    <scope>NUCLEOTIDE SEQUENCE [LARGE SCALE GENOMIC DNA]</scope>
    <source>
        <strain evidence="3 4">NBRC 111368</strain>
    </source>
</reference>
<evidence type="ECO:0000259" key="2">
    <source>
        <dbReference type="Pfam" id="PF24460"/>
    </source>
</evidence>
<organism evidence="3 4">
    <name type="scientific">Halobium palmae</name>
    <dbReference type="NCBI Taxonomy" id="1776492"/>
    <lineage>
        <taxon>Archaea</taxon>
        <taxon>Methanobacteriati</taxon>
        <taxon>Methanobacteriota</taxon>
        <taxon>Stenosarchaea group</taxon>
        <taxon>Halobacteria</taxon>
        <taxon>Halobacteriales</taxon>
        <taxon>Haloferacaceae</taxon>
        <taxon>Halobium</taxon>
    </lineage>
</organism>
<keyword evidence="1" id="KW-0812">Transmembrane</keyword>
<dbReference type="Proteomes" id="UP001596328">
    <property type="component" value="Unassembled WGS sequence"/>
</dbReference>
<dbReference type="AlphaFoldDB" id="A0ABD5S2R4"/>
<sequence length="133" mass="14802">MSDTGRRAFVAAMIGAFGAVFGVAGLGHLFLRRWKRAVAWFVLSLGATAVLLSTVFTEAQLRNLQFMLDVQQWPQTVLIPLFVLLSLSIFDAYLTGRRATAEAAVDACPYCGQPIDAELDFCHWCTRRFDRAQ</sequence>
<accession>A0ABD5S2R4</accession>
<evidence type="ECO:0000313" key="4">
    <source>
        <dbReference type="Proteomes" id="UP001596328"/>
    </source>
</evidence>
<feature type="transmembrane region" description="Helical" evidence="1">
    <location>
        <begin position="12"/>
        <end position="31"/>
    </location>
</feature>
<feature type="transmembrane region" description="Helical" evidence="1">
    <location>
        <begin position="38"/>
        <end position="57"/>
    </location>
</feature>
<proteinExistence type="predicted"/>
<feature type="transmembrane region" description="Helical" evidence="1">
    <location>
        <begin position="77"/>
        <end position="94"/>
    </location>
</feature>
<comment type="caution">
    <text evidence="3">The sequence shown here is derived from an EMBL/GenBank/DDBJ whole genome shotgun (WGS) entry which is preliminary data.</text>
</comment>
<dbReference type="EMBL" id="JBHSWU010000557">
    <property type="protein sequence ID" value="MFC6725502.1"/>
    <property type="molecule type" value="Genomic_DNA"/>
</dbReference>
<dbReference type="InterPro" id="IPR055997">
    <property type="entry name" value="DUF7575"/>
</dbReference>
<name>A0ABD5S2R4_9EURY</name>
<gene>
    <name evidence="3" type="ORF">ACFQE1_14225</name>
</gene>
<evidence type="ECO:0000313" key="3">
    <source>
        <dbReference type="EMBL" id="MFC6725502.1"/>
    </source>
</evidence>